<feature type="transmembrane region" description="Helical" evidence="7">
    <location>
        <begin position="70"/>
        <end position="90"/>
    </location>
</feature>
<dbReference type="EMBL" id="JACBYE010000047">
    <property type="protein sequence ID" value="NYS94900.1"/>
    <property type="molecule type" value="Genomic_DNA"/>
</dbReference>
<comment type="caution">
    <text evidence="8">The sequence shown here is derived from an EMBL/GenBank/DDBJ whole genome shotgun (WGS) entry which is preliminary data.</text>
</comment>
<dbReference type="Proteomes" id="UP000561011">
    <property type="component" value="Unassembled WGS sequence"/>
</dbReference>
<dbReference type="AlphaFoldDB" id="A0A853EWW1"/>
<feature type="region of interest" description="Disordered" evidence="6">
    <location>
        <begin position="269"/>
        <end position="294"/>
    </location>
</feature>
<dbReference type="GO" id="GO:0033573">
    <property type="term" value="C:high-affinity iron permease complex"/>
    <property type="evidence" value="ECO:0007669"/>
    <property type="project" value="InterPro"/>
</dbReference>
<evidence type="ECO:0000256" key="1">
    <source>
        <dbReference type="ARBA" id="ARBA00004141"/>
    </source>
</evidence>
<evidence type="ECO:0000256" key="4">
    <source>
        <dbReference type="ARBA" id="ARBA00022989"/>
    </source>
</evidence>
<evidence type="ECO:0000256" key="6">
    <source>
        <dbReference type="SAM" id="MobiDB-lite"/>
    </source>
</evidence>
<keyword evidence="4 7" id="KW-1133">Transmembrane helix</keyword>
<dbReference type="NCBIfam" id="NF041756">
    <property type="entry name" value="EfeU"/>
    <property type="match status" value="1"/>
</dbReference>
<evidence type="ECO:0000256" key="7">
    <source>
        <dbReference type="SAM" id="Phobius"/>
    </source>
</evidence>
<evidence type="ECO:0000313" key="8">
    <source>
        <dbReference type="EMBL" id="NYS94900.1"/>
    </source>
</evidence>
<evidence type="ECO:0000256" key="3">
    <source>
        <dbReference type="ARBA" id="ARBA00022692"/>
    </source>
</evidence>
<keyword evidence="3 7" id="KW-0812">Transmembrane</keyword>
<evidence type="ECO:0000256" key="2">
    <source>
        <dbReference type="ARBA" id="ARBA00008333"/>
    </source>
</evidence>
<dbReference type="PANTHER" id="PTHR31632">
    <property type="entry name" value="IRON TRANSPORTER FTH1"/>
    <property type="match status" value="1"/>
</dbReference>
<feature type="transmembrane region" description="Helical" evidence="7">
    <location>
        <begin position="111"/>
        <end position="129"/>
    </location>
</feature>
<sequence>MLPNFLIGLREGLEAALVVGILVAYLVKTGRRDLLPQLWAGVTLAVVVSLAFGALLTFGPRGLTFEAQEAIGGTLSIVAVGLITWMIFWMGKTARHLKSDLHGKLDEAVAAGRWAVLVMAVLAVGREGLETALFLWAGAQATGQTVEPLVGALLGILVAVALGWAVYKGAVRLNLRVFFAWTGLLLIVIAAGVLSYGVHDLQEAGILPGLHNLAFDVSAQVPPSSWYGTLLKGTVNFSPATTWLEALAWTAYIVPVMTVYVRTVWSGSPRTPTTSSTVKAPAAGAAAPTTGGTP</sequence>
<feature type="transmembrane region" description="Helical" evidence="7">
    <location>
        <begin position="149"/>
        <end position="167"/>
    </location>
</feature>
<dbReference type="Pfam" id="PF03239">
    <property type="entry name" value="FTR1"/>
    <property type="match status" value="1"/>
</dbReference>
<comment type="similarity">
    <text evidence="2">Belongs to the oxidase-dependent Fe transporter (OFeT) (TC 9.A.10.1) family.</text>
</comment>
<dbReference type="PANTHER" id="PTHR31632:SF2">
    <property type="entry name" value="PLASMA MEMBRANE IRON PERMEASE"/>
    <property type="match status" value="1"/>
</dbReference>
<protein>
    <submittedName>
        <fullName evidence="8">FTR1 family protein</fullName>
    </submittedName>
</protein>
<evidence type="ECO:0000256" key="5">
    <source>
        <dbReference type="ARBA" id="ARBA00023136"/>
    </source>
</evidence>
<dbReference type="InterPro" id="IPR004923">
    <property type="entry name" value="FTR1/Fip1/EfeU"/>
</dbReference>
<comment type="subcellular location">
    <subcellularLocation>
        <location evidence="1">Membrane</location>
        <topology evidence="1">Multi-pass membrane protein</topology>
    </subcellularLocation>
</comment>
<name>A0A853EWW1_9MICO</name>
<dbReference type="RefSeq" id="WP_179914166.1">
    <property type="nucleotide sequence ID" value="NZ_JACBYE010000047.1"/>
</dbReference>
<reference evidence="8 9" key="1">
    <citation type="submission" date="2020-07" db="EMBL/GenBank/DDBJ databases">
        <title>MOT database genomes.</title>
        <authorList>
            <person name="Joseph S."/>
            <person name="Aduse-Opoku J."/>
            <person name="Hashim A."/>
            <person name="Wade W."/>
            <person name="Curtis M."/>
        </authorList>
    </citation>
    <scope>NUCLEOTIDE SEQUENCE [LARGE SCALE GENOMIC DNA]</scope>
    <source>
        <strain evidence="8 9">DSM 100099</strain>
    </source>
</reference>
<feature type="transmembrane region" description="Helical" evidence="7">
    <location>
        <begin position="6"/>
        <end position="26"/>
    </location>
</feature>
<accession>A0A853EWW1</accession>
<evidence type="ECO:0000313" key="9">
    <source>
        <dbReference type="Proteomes" id="UP000561011"/>
    </source>
</evidence>
<dbReference type="GO" id="GO:0015093">
    <property type="term" value="F:ferrous iron transmembrane transporter activity"/>
    <property type="evidence" value="ECO:0007669"/>
    <property type="project" value="TreeGrafter"/>
</dbReference>
<feature type="transmembrane region" description="Helical" evidence="7">
    <location>
        <begin position="179"/>
        <end position="198"/>
    </location>
</feature>
<keyword evidence="5 7" id="KW-0472">Membrane</keyword>
<keyword evidence="9" id="KW-1185">Reference proteome</keyword>
<feature type="transmembrane region" description="Helical" evidence="7">
    <location>
        <begin position="38"/>
        <end position="58"/>
    </location>
</feature>
<feature type="transmembrane region" description="Helical" evidence="7">
    <location>
        <begin position="246"/>
        <end position="265"/>
    </location>
</feature>
<proteinExistence type="inferred from homology"/>
<gene>
    <name evidence="8" type="ORF">HZZ10_15390</name>
</gene>
<organism evidence="8 9">
    <name type="scientific">Sanguibacter inulinus</name>
    <dbReference type="NCBI Taxonomy" id="60922"/>
    <lineage>
        <taxon>Bacteria</taxon>
        <taxon>Bacillati</taxon>
        <taxon>Actinomycetota</taxon>
        <taxon>Actinomycetes</taxon>
        <taxon>Micrococcales</taxon>
        <taxon>Sanguibacteraceae</taxon>
        <taxon>Sanguibacter</taxon>
    </lineage>
</organism>